<dbReference type="Proteomes" id="UP000178951">
    <property type="component" value="Unassembled WGS sequence"/>
</dbReference>
<dbReference type="Pfam" id="PF02646">
    <property type="entry name" value="RmuC"/>
    <property type="match status" value="1"/>
</dbReference>
<feature type="coiled-coil region" evidence="5">
    <location>
        <begin position="57"/>
        <end position="84"/>
    </location>
</feature>
<dbReference type="EMBL" id="MEUF01000029">
    <property type="protein sequence ID" value="OGC35381.1"/>
    <property type="molecule type" value="Genomic_DNA"/>
</dbReference>
<keyword evidence="4" id="KW-0233">DNA recombination</keyword>
<protein>
    <recommendedName>
        <fullName evidence="9">Recombinase RmuC</fullName>
    </recommendedName>
</protein>
<dbReference type="InterPro" id="IPR003798">
    <property type="entry name" value="DNA_recombination_RmuC"/>
</dbReference>
<evidence type="ECO:0008006" key="9">
    <source>
        <dbReference type="Google" id="ProtNLM"/>
    </source>
</evidence>
<evidence type="ECO:0000256" key="4">
    <source>
        <dbReference type="ARBA" id="ARBA00023172"/>
    </source>
</evidence>
<keyword evidence="3 5" id="KW-0175">Coiled coil</keyword>
<evidence type="ECO:0000256" key="1">
    <source>
        <dbReference type="ARBA" id="ARBA00003416"/>
    </source>
</evidence>
<evidence type="ECO:0000256" key="6">
    <source>
        <dbReference type="SAM" id="Phobius"/>
    </source>
</evidence>
<accession>A0A1F4TRR2</accession>
<evidence type="ECO:0000256" key="5">
    <source>
        <dbReference type="SAM" id="Coils"/>
    </source>
</evidence>
<gene>
    <name evidence="7" type="ORF">A2311_03470</name>
</gene>
<feature type="transmembrane region" description="Helical" evidence="6">
    <location>
        <begin position="6"/>
        <end position="27"/>
    </location>
</feature>
<evidence type="ECO:0000313" key="8">
    <source>
        <dbReference type="Proteomes" id="UP000178951"/>
    </source>
</evidence>
<organism evidence="7 8">
    <name type="scientific">candidate division WOR-1 bacterium RIFOXYB2_FULL_48_7</name>
    <dbReference type="NCBI Taxonomy" id="1802583"/>
    <lineage>
        <taxon>Bacteria</taxon>
        <taxon>Bacillati</taxon>
        <taxon>Saganbacteria</taxon>
    </lineage>
</organism>
<name>A0A1F4TRR2_UNCSA</name>
<dbReference type="AlphaFoldDB" id="A0A1F4TRR2"/>
<reference evidence="7 8" key="1">
    <citation type="journal article" date="2016" name="Nat. Commun.">
        <title>Thousands of microbial genomes shed light on interconnected biogeochemical processes in an aquifer system.</title>
        <authorList>
            <person name="Anantharaman K."/>
            <person name="Brown C.T."/>
            <person name="Hug L.A."/>
            <person name="Sharon I."/>
            <person name="Castelle C.J."/>
            <person name="Probst A.J."/>
            <person name="Thomas B.C."/>
            <person name="Singh A."/>
            <person name="Wilkins M.J."/>
            <person name="Karaoz U."/>
            <person name="Brodie E.L."/>
            <person name="Williams K.H."/>
            <person name="Hubbard S.S."/>
            <person name="Banfield J.F."/>
        </authorList>
    </citation>
    <scope>NUCLEOTIDE SEQUENCE [LARGE SCALE GENOMIC DNA]</scope>
</reference>
<evidence type="ECO:0000256" key="3">
    <source>
        <dbReference type="ARBA" id="ARBA00023054"/>
    </source>
</evidence>
<evidence type="ECO:0000256" key="2">
    <source>
        <dbReference type="ARBA" id="ARBA00009840"/>
    </source>
</evidence>
<dbReference type="PANTHER" id="PTHR30563">
    <property type="entry name" value="DNA RECOMBINATION PROTEIN RMUC"/>
    <property type="match status" value="1"/>
</dbReference>
<evidence type="ECO:0000313" key="7">
    <source>
        <dbReference type="EMBL" id="OGC35381.1"/>
    </source>
</evidence>
<dbReference type="GO" id="GO:0006310">
    <property type="term" value="P:DNA recombination"/>
    <property type="evidence" value="ECO:0007669"/>
    <property type="project" value="UniProtKB-KW"/>
</dbReference>
<sequence>MTNVLFIIGGIILVLLLALFGFAFYLFNYLQRNQPPKDDNSQKLILEIIDGLRKEVADSSTKNRQEIQDNLQKMNEQLMRGMSETSNVLQTQFKNNSVIIKDFTEKMVKLDETSKQVLDFTRQMQSLENVLKNPKHRGILGETILENLIGNVLQPNQYQSQYKFKNGDLVDFVIFYRDRIIPVDAKFSLEKYNRLVEETDQGRKIQLEKEFKIDLKNRIDETSKYIRPAEDTTEFAFMFIPAEGVYYDLLVYKVGAIDISSQDLIEYAYKKHVIIVSPTSFFAYLETVLLGLKAVKMEENIKLIIGRVEDLGRHLQAYETFFQKVGTNLDTTVNQYNQAYKELGKIDKDVMKITEGAVAINVEPLMIEKTAKN</sequence>
<proteinExistence type="inferred from homology"/>
<comment type="caution">
    <text evidence="7">The sequence shown here is derived from an EMBL/GenBank/DDBJ whole genome shotgun (WGS) entry which is preliminary data.</text>
</comment>
<keyword evidence="6" id="KW-0812">Transmembrane</keyword>
<comment type="similarity">
    <text evidence="2">Belongs to the RmuC family.</text>
</comment>
<dbReference type="STRING" id="1802583.A2311_03470"/>
<dbReference type="PANTHER" id="PTHR30563:SF0">
    <property type="entry name" value="DNA RECOMBINATION PROTEIN RMUC"/>
    <property type="match status" value="1"/>
</dbReference>
<comment type="function">
    <text evidence="1">Involved in DNA recombination.</text>
</comment>
<keyword evidence="6" id="KW-0472">Membrane</keyword>
<keyword evidence="6" id="KW-1133">Transmembrane helix</keyword>